<name>A0A9X3T582_9ACTN</name>
<dbReference type="SMART" id="SM00947">
    <property type="entry name" value="Pro_CA"/>
    <property type="match status" value="1"/>
</dbReference>
<proteinExistence type="inferred from homology"/>
<dbReference type="PANTHER" id="PTHR11002">
    <property type="entry name" value="CARBONIC ANHYDRASE"/>
    <property type="match status" value="1"/>
</dbReference>
<feature type="binding site" evidence="3">
    <location>
        <position position="140"/>
    </location>
    <ligand>
        <name>Zn(2+)</name>
        <dbReference type="ChEBI" id="CHEBI:29105"/>
    </ligand>
</feature>
<organism evidence="4 5">
    <name type="scientific">Glycomyces luteolus</name>
    <dbReference type="NCBI Taxonomy" id="2670330"/>
    <lineage>
        <taxon>Bacteria</taxon>
        <taxon>Bacillati</taxon>
        <taxon>Actinomycetota</taxon>
        <taxon>Actinomycetes</taxon>
        <taxon>Glycomycetales</taxon>
        <taxon>Glycomycetaceae</taxon>
        <taxon>Glycomyces</taxon>
    </lineage>
</organism>
<dbReference type="InterPro" id="IPR006311">
    <property type="entry name" value="TAT_signal"/>
</dbReference>
<dbReference type="PROSITE" id="PS51318">
    <property type="entry name" value="TAT"/>
    <property type="match status" value="1"/>
</dbReference>
<feature type="binding site" evidence="3">
    <location>
        <position position="84"/>
    </location>
    <ligand>
        <name>Zn(2+)</name>
        <dbReference type="ChEBI" id="CHEBI:29105"/>
    </ligand>
</feature>
<comment type="caution">
    <text evidence="4">The sequence shown here is derived from an EMBL/GenBank/DDBJ whole genome shotgun (WGS) entry which is preliminary data.</text>
</comment>
<dbReference type="GO" id="GO:0004089">
    <property type="term" value="F:carbonate dehydratase activity"/>
    <property type="evidence" value="ECO:0007669"/>
    <property type="project" value="InterPro"/>
</dbReference>
<evidence type="ECO:0000313" key="5">
    <source>
        <dbReference type="Proteomes" id="UP001146067"/>
    </source>
</evidence>
<sequence>MKHQKYPTRRGLLRGAGAVGIGTLLTGASSRHDESGAAAGSAWTFLMEGNRRWSGDRPLHPHDDAALRHSLVWSQHPRAIVFTCIDSRVPPEYLFDAGNGDLMDVRTAAHTLDPMVAESVAYGPVELRTPLVVVLGHQHCGAVTLAWNTLDCGGDAAGFDRLVEHLAPAYEASLDAVGDPVDAMIRAHTRLTVGNLRALPALAALAEARELAIVGAYYSLETGVVERI</sequence>
<dbReference type="AlphaFoldDB" id="A0A9X3T582"/>
<evidence type="ECO:0000256" key="1">
    <source>
        <dbReference type="ARBA" id="ARBA00006217"/>
    </source>
</evidence>
<feature type="binding site" evidence="3">
    <location>
        <position position="137"/>
    </location>
    <ligand>
        <name>Zn(2+)</name>
        <dbReference type="ChEBI" id="CHEBI:29105"/>
    </ligand>
</feature>
<comment type="function">
    <text evidence="2">Catalyzes the reversible hydration of carbon dioxide to form bicarbonate.</text>
</comment>
<dbReference type="PANTHER" id="PTHR11002:SF79">
    <property type="entry name" value="CARBONIC ANHYDRASE 2"/>
    <property type="match status" value="1"/>
</dbReference>
<keyword evidence="5" id="KW-1185">Reference proteome</keyword>
<keyword evidence="3" id="KW-0862">Zinc</keyword>
<dbReference type="SUPFAM" id="SSF53056">
    <property type="entry name" value="beta-carbonic anhydrase, cab"/>
    <property type="match status" value="1"/>
</dbReference>
<comment type="similarity">
    <text evidence="1">Belongs to the beta-class carbonic anhydrase family.</text>
</comment>
<gene>
    <name evidence="4" type="ORF">O1R50_19740</name>
</gene>
<comment type="cofactor">
    <cofactor evidence="3">
        <name>Zn(2+)</name>
        <dbReference type="ChEBI" id="CHEBI:29105"/>
    </cofactor>
    <text evidence="3">Binds 1 zinc ion per subunit.</text>
</comment>
<keyword evidence="3" id="KW-0479">Metal-binding</keyword>
<accession>A0A9X3T582</accession>
<evidence type="ECO:0000256" key="3">
    <source>
        <dbReference type="PIRSR" id="PIRSR601765-1"/>
    </source>
</evidence>
<dbReference type="InterPro" id="IPR036874">
    <property type="entry name" value="Carbonic_anhydrase_sf"/>
</dbReference>
<reference evidence="4" key="1">
    <citation type="submission" date="2022-12" db="EMBL/GenBank/DDBJ databases">
        <title>Gycomyces niveus sp.nov.,a novel actinomycete isolated from soil in Shouguan.</title>
        <authorList>
            <person name="Yang X."/>
        </authorList>
    </citation>
    <scope>NUCLEOTIDE SEQUENCE</scope>
    <source>
        <strain evidence="4">NEAU-A15</strain>
    </source>
</reference>
<dbReference type="InterPro" id="IPR001765">
    <property type="entry name" value="Carbonic_anhydrase"/>
</dbReference>
<dbReference type="Gene3D" id="3.40.1050.10">
    <property type="entry name" value="Carbonic anhydrase"/>
    <property type="match status" value="1"/>
</dbReference>
<dbReference type="EMBL" id="JAPZVP010000017">
    <property type="protein sequence ID" value="MDA1361870.1"/>
    <property type="molecule type" value="Genomic_DNA"/>
</dbReference>
<dbReference type="Pfam" id="PF00484">
    <property type="entry name" value="Pro_CA"/>
    <property type="match status" value="1"/>
</dbReference>
<dbReference type="Proteomes" id="UP001146067">
    <property type="component" value="Unassembled WGS sequence"/>
</dbReference>
<evidence type="ECO:0000256" key="2">
    <source>
        <dbReference type="ARBA" id="ARBA00024993"/>
    </source>
</evidence>
<dbReference type="RefSeq" id="WP_270111905.1">
    <property type="nucleotide sequence ID" value="NZ_JAPZVP010000017.1"/>
</dbReference>
<feature type="binding site" evidence="3">
    <location>
        <position position="86"/>
    </location>
    <ligand>
        <name>Zn(2+)</name>
        <dbReference type="ChEBI" id="CHEBI:29105"/>
    </ligand>
</feature>
<evidence type="ECO:0008006" key="6">
    <source>
        <dbReference type="Google" id="ProtNLM"/>
    </source>
</evidence>
<dbReference type="GO" id="GO:0008270">
    <property type="term" value="F:zinc ion binding"/>
    <property type="evidence" value="ECO:0007669"/>
    <property type="project" value="InterPro"/>
</dbReference>
<evidence type="ECO:0000313" key="4">
    <source>
        <dbReference type="EMBL" id="MDA1361870.1"/>
    </source>
</evidence>
<protein>
    <recommendedName>
        <fullName evidence="6">Carbonic anhydrase</fullName>
    </recommendedName>
</protein>